<keyword evidence="7" id="KW-1185">Reference proteome</keyword>
<keyword evidence="3 4" id="KW-0732">Signal</keyword>
<dbReference type="GO" id="GO:0030288">
    <property type="term" value="C:outer membrane-bounded periplasmic space"/>
    <property type="evidence" value="ECO:0007669"/>
    <property type="project" value="TreeGrafter"/>
</dbReference>
<accession>H8G8E2</accession>
<sequence>MRRLRCLVNVAAAGILLTACSASDATVDSITARASDTGSLTIGVRFDQPGLSERLVDGDVVGFDADVARFVAAELGVAEDDITWRETTPAEREEALATGAVDLVVAAYSITDERSDEVTFAGPYFETGQDLLVRRTSTDITGPDSLGGRTVCTSTGSTSAQHVKERLGDAVRLSEYPRVSECVTALLADRVDAVTTDGAILAGYVAQHPELVRLVGGQWSTERYGVGLSKGDHEGQAAVNAAIRKMIDSGSWRASLERHLAPSGIEVADPPEVEGP</sequence>
<evidence type="ECO:0000256" key="2">
    <source>
        <dbReference type="ARBA" id="ARBA00022448"/>
    </source>
</evidence>
<feature type="chain" id="PRO_5003613258" evidence="4">
    <location>
        <begin position="25"/>
        <end position="276"/>
    </location>
</feature>
<organism evidence="6 7">
    <name type="scientific">Saccharomonospora azurea NA-128</name>
    <dbReference type="NCBI Taxonomy" id="882081"/>
    <lineage>
        <taxon>Bacteria</taxon>
        <taxon>Bacillati</taxon>
        <taxon>Actinomycetota</taxon>
        <taxon>Actinomycetes</taxon>
        <taxon>Pseudonocardiales</taxon>
        <taxon>Pseudonocardiaceae</taxon>
        <taxon>Saccharomonospora</taxon>
    </lineage>
</organism>
<keyword evidence="2" id="KW-0813">Transport</keyword>
<name>H8G8E2_9PSEU</name>
<evidence type="ECO:0000256" key="1">
    <source>
        <dbReference type="ARBA" id="ARBA00010333"/>
    </source>
</evidence>
<dbReference type="InterPro" id="IPR051455">
    <property type="entry name" value="Bact_solute-bind_prot3"/>
</dbReference>
<gene>
    <name evidence="6" type="ORF">SacazDRAFT_03598</name>
</gene>
<dbReference type="AlphaFoldDB" id="H8G8E2"/>
<evidence type="ECO:0000313" key="7">
    <source>
        <dbReference type="Proteomes" id="UP000004705"/>
    </source>
</evidence>
<feature type="signal peptide" evidence="4">
    <location>
        <begin position="1"/>
        <end position="24"/>
    </location>
</feature>
<comment type="similarity">
    <text evidence="1">Belongs to the bacterial solute-binding protein 3 family.</text>
</comment>
<protein>
    <submittedName>
        <fullName evidence="6">Periplasmic component of amino acid ABC-type transporter/signal transduction system</fullName>
    </submittedName>
</protein>
<evidence type="ECO:0000256" key="4">
    <source>
        <dbReference type="SAM" id="SignalP"/>
    </source>
</evidence>
<dbReference type="PROSITE" id="PS51257">
    <property type="entry name" value="PROKAR_LIPOPROTEIN"/>
    <property type="match status" value="1"/>
</dbReference>
<reference evidence="6 7" key="1">
    <citation type="journal article" date="2012" name="Stand. Genomic Sci.">
        <title>Genome sequence of the soil bacterium Saccharomonospora azurea type strain (NA-128(T)).</title>
        <authorList>
            <person name="Klenk H.P."/>
            <person name="Held B."/>
            <person name="Lucas S."/>
            <person name="Lapidus A."/>
            <person name="Copeland A."/>
            <person name="Hammon N."/>
            <person name="Pitluck S."/>
            <person name="Goodwin L.A."/>
            <person name="Han C."/>
            <person name="Tapia R."/>
            <person name="Brambilla E.M."/>
            <person name="Potter G."/>
            <person name="Land M."/>
            <person name="Ivanova N."/>
            <person name="Rohde M."/>
            <person name="Goker M."/>
            <person name="Detter J.C."/>
            <person name="Kyrpides N.C."/>
            <person name="Woyke T."/>
        </authorList>
    </citation>
    <scope>NUCLEOTIDE SEQUENCE [LARGE SCALE GENOMIC DNA]</scope>
    <source>
        <strain evidence="6 7">NA-128</strain>
    </source>
</reference>
<dbReference type="PANTHER" id="PTHR30085:SF6">
    <property type="entry name" value="ABC TRANSPORTER GLUTAMINE-BINDING PROTEIN GLNH"/>
    <property type="match status" value="1"/>
</dbReference>
<dbReference type="SMART" id="SM00062">
    <property type="entry name" value="PBPb"/>
    <property type="match status" value="1"/>
</dbReference>
<dbReference type="PANTHER" id="PTHR30085">
    <property type="entry name" value="AMINO ACID ABC TRANSPORTER PERMEASE"/>
    <property type="match status" value="1"/>
</dbReference>
<dbReference type="SUPFAM" id="SSF53850">
    <property type="entry name" value="Periplasmic binding protein-like II"/>
    <property type="match status" value="1"/>
</dbReference>
<dbReference type="GO" id="GO:0006865">
    <property type="term" value="P:amino acid transport"/>
    <property type="evidence" value="ECO:0007669"/>
    <property type="project" value="TreeGrafter"/>
</dbReference>
<dbReference type="RefSeq" id="WP_005443884.1">
    <property type="nucleotide sequence ID" value="NZ_CM001466.1"/>
</dbReference>
<dbReference type="InterPro" id="IPR001638">
    <property type="entry name" value="Solute-binding_3/MltF_N"/>
</dbReference>
<dbReference type="GO" id="GO:0005576">
    <property type="term" value="C:extracellular region"/>
    <property type="evidence" value="ECO:0007669"/>
    <property type="project" value="TreeGrafter"/>
</dbReference>
<feature type="domain" description="Solute-binding protein family 3/N-terminal" evidence="5">
    <location>
        <begin position="39"/>
        <end position="263"/>
    </location>
</feature>
<evidence type="ECO:0000259" key="5">
    <source>
        <dbReference type="SMART" id="SM00062"/>
    </source>
</evidence>
<dbReference type="CDD" id="cd13690">
    <property type="entry name" value="PBP2_GluB"/>
    <property type="match status" value="1"/>
</dbReference>
<dbReference type="EMBL" id="CM001466">
    <property type="protein sequence ID" value="EHY90464.1"/>
    <property type="molecule type" value="Genomic_DNA"/>
</dbReference>
<evidence type="ECO:0000313" key="6">
    <source>
        <dbReference type="EMBL" id="EHY90464.1"/>
    </source>
</evidence>
<dbReference type="Pfam" id="PF00497">
    <property type="entry name" value="SBP_bac_3"/>
    <property type="match status" value="1"/>
</dbReference>
<dbReference type="Proteomes" id="UP000004705">
    <property type="component" value="Chromosome"/>
</dbReference>
<dbReference type="Gene3D" id="3.40.190.10">
    <property type="entry name" value="Periplasmic binding protein-like II"/>
    <property type="match status" value="2"/>
</dbReference>
<dbReference type="HOGENOM" id="CLU_019602_18_4_11"/>
<dbReference type="OrthoDB" id="9807888at2"/>
<evidence type="ECO:0000256" key="3">
    <source>
        <dbReference type="ARBA" id="ARBA00022729"/>
    </source>
</evidence>
<proteinExistence type="inferred from homology"/>